<reference evidence="4" key="1">
    <citation type="journal article" date="2017" name="Cell">
        <title>Insights into land plant evolution garnered from the Marchantia polymorpha genome.</title>
        <authorList>
            <person name="Bowman J.L."/>
            <person name="Kohchi T."/>
            <person name="Yamato K.T."/>
            <person name="Jenkins J."/>
            <person name="Shu S."/>
            <person name="Ishizaki K."/>
            <person name="Yamaoka S."/>
            <person name="Nishihama R."/>
            <person name="Nakamura Y."/>
            <person name="Berger F."/>
            <person name="Adam C."/>
            <person name="Aki S.S."/>
            <person name="Althoff F."/>
            <person name="Araki T."/>
            <person name="Arteaga-Vazquez M.A."/>
            <person name="Balasubrmanian S."/>
            <person name="Barry K."/>
            <person name="Bauer D."/>
            <person name="Boehm C.R."/>
            <person name="Briginshaw L."/>
            <person name="Caballero-Perez J."/>
            <person name="Catarino B."/>
            <person name="Chen F."/>
            <person name="Chiyoda S."/>
            <person name="Chovatia M."/>
            <person name="Davies K.M."/>
            <person name="Delmans M."/>
            <person name="Demura T."/>
            <person name="Dierschke T."/>
            <person name="Dolan L."/>
            <person name="Dorantes-Acosta A.E."/>
            <person name="Eklund D.M."/>
            <person name="Florent S.N."/>
            <person name="Flores-Sandoval E."/>
            <person name="Fujiyama A."/>
            <person name="Fukuzawa H."/>
            <person name="Galik B."/>
            <person name="Grimanelli D."/>
            <person name="Grimwood J."/>
            <person name="Grossniklaus U."/>
            <person name="Hamada T."/>
            <person name="Haseloff J."/>
            <person name="Hetherington A.J."/>
            <person name="Higo A."/>
            <person name="Hirakawa Y."/>
            <person name="Hundley H.N."/>
            <person name="Ikeda Y."/>
            <person name="Inoue K."/>
            <person name="Inoue S.I."/>
            <person name="Ishida S."/>
            <person name="Jia Q."/>
            <person name="Kakita M."/>
            <person name="Kanazawa T."/>
            <person name="Kawai Y."/>
            <person name="Kawashima T."/>
            <person name="Kennedy M."/>
            <person name="Kinose K."/>
            <person name="Kinoshita T."/>
            <person name="Kohara Y."/>
            <person name="Koide E."/>
            <person name="Komatsu K."/>
            <person name="Kopischke S."/>
            <person name="Kubo M."/>
            <person name="Kyozuka J."/>
            <person name="Lagercrantz U."/>
            <person name="Lin S.S."/>
            <person name="Lindquist E."/>
            <person name="Lipzen A.M."/>
            <person name="Lu C.W."/>
            <person name="De Luna E."/>
            <person name="Martienssen R.A."/>
            <person name="Minamino N."/>
            <person name="Mizutani M."/>
            <person name="Mizutani M."/>
            <person name="Mochizuki N."/>
            <person name="Monte I."/>
            <person name="Mosher R."/>
            <person name="Nagasaki H."/>
            <person name="Nakagami H."/>
            <person name="Naramoto S."/>
            <person name="Nishitani K."/>
            <person name="Ohtani M."/>
            <person name="Okamoto T."/>
            <person name="Okumura M."/>
            <person name="Phillips J."/>
            <person name="Pollak B."/>
            <person name="Reinders A."/>
            <person name="Rovekamp M."/>
            <person name="Sano R."/>
            <person name="Sawa S."/>
            <person name="Schmid M.W."/>
            <person name="Shirakawa M."/>
            <person name="Solano R."/>
            <person name="Spunde A."/>
            <person name="Suetsugu N."/>
            <person name="Sugano S."/>
            <person name="Sugiyama A."/>
            <person name="Sun R."/>
            <person name="Suzuki Y."/>
            <person name="Takenaka M."/>
            <person name="Takezawa D."/>
            <person name="Tomogane H."/>
            <person name="Tsuzuki M."/>
            <person name="Ueda T."/>
            <person name="Umeda M."/>
            <person name="Ward J.M."/>
            <person name="Watanabe Y."/>
            <person name="Yazaki K."/>
            <person name="Yokoyama R."/>
            <person name="Yoshitake Y."/>
            <person name="Yotsui I."/>
            <person name="Zachgo S."/>
            <person name="Schmutz J."/>
        </authorList>
    </citation>
    <scope>NUCLEOTIDE SEQUENCE [LARGE SCALE GENOMIC DNA]</scope>
    <source>
        <strain evidence="4">Tak-1</strain>
    </source>
</reference>
<dbReference type="GO" id="GO:0007165">
    <property type="term" value="P:signal transduction"/>
    <property type="evidence" value="ECO:0000318"/>
    <property type="project" value="GO_Central"/>
</dbReference>
<dbReference type="InterPro" id="IPR036457">
    <property type="entry name" value="PPM-type-like_dom_sf"/>
</dbReference>
<proteinExistence type="predicted"/>
<dbReference type="Gramene" id="Mp1g01520.1">
    <property type="protein sequence ID" value="Mp1g01520.1.cds"/>
    <property type="gene ID" value="Mp1g01520"/>
</dbReference>
<dbReference type="PANTHER" id="PTHR13832">
    <property type="entry name" value="PROTEIN PHOSPHATASE 2C"/>
    <property type="match status" value="1"/>
</dbReference>
<accession>A0A2R6X8Y3</accession>
<sequence>MGSGVSHLVGCFIRPRDGSSDGGLGLQFSEPLDEGLGHSFCYVRPPPLGSPSLISPEKSDEFPLTNGKNPPVVTVEADEAFVDAADLSSSHKEEKTISCAEKSKATVERLKILPEKTKAITIDQKPKNVSETSFKSISGASVSANTATPRSILSCEQFNSFSNALYDRAAAFASTSSFSALPLQPVPRGFSGPLSGPLDRGFASGPLERGFMSGPLERGFMSGPLERGYMSGPLDPVDRTHFSAPLNGPYHYSSGYFRKRKKSLVRFMRSMSGPMKKALARTATSLAKTQRSIVAPVKSYVFRENKEIKDSGDKEAVKAPRKSVDSAENVCYTSSELDLREGDNLQWAQGKAGEDRVHLVLSEDHGWLFVGIYDGFNGPDAPDFLMSNLYPAVSHELKGLLWDTKEEECTGSADAECEWEVVGARQSDGGETIAAEDIAEPRKERSQREGGRRRGLGLVRVGQNRRWGRRALSRSSEKVINESEHDAGGDIQNLRVDGTCFPEECEEGSCANEIQSGVCEACSVDPGVSHSGGADSLPGGEINLSSRGDEAASPVLASGGAERRQKTFAHEQEGKLAEDRTNGDDEAQGDPSSEQLESTSESSSHAKDPRLNRRRPSSGFKLRHGHERRKEQLRKYFQWRCDWDQDKEGTVQKVHSAKVGQEPDTVADERTSDHSAILKALARALQNTENAYLDMADNALYENPELALMGSCVLVMVMKDEDVYILNVGDSRAVLAQHPRAEAVLGKACRNGAHGSDSGSRDSILRVELERIIEETPLELEALESAHENGRVGGPPPLCGASLLGALQLTTDHSTSIVEEVLRLKSEHSDEDTIHNDRVKGRLKVTRAFGAGFLKQPKWNNALLEMFRVDFIGTAPYITCTPALYHHRLGPQDQFLVLSSDGLYQYLSNEEVVSHVEWFMEKFPDGDPAQHLIEELLFRAAKKAGMDFHELLDIPQGDRRKYHDDVSVIVISLEGRIWRSSGQQCQLELLNSQECDVEVHEAQEEHHEDCEISSKTGSMWRMKKLEPWARWLCTPYY</sequence>
<feature type="compositionally biased region" description="Basic residues" evidence="1">
    <location>
        <begin position="612"/>
        <end position="627"/>
    </location>
</feature>
<evidence type="ECO:0000313" key="4">
    <source>
        <dbReference type="Proteomes" id="UP000244005"/>
    </source>
</evidence>
<evidence type="ECO:0000259" key="2">
    <source>
        <dbReference type="PROSITE" id="PS51746"/>
    </source>
</evidence>
<name>A0A2R6X8Y3_MARPO</name>
<dbReference type="OrthoDB" id="420076at2759"/>
<dbReference type="InterPro" id="IPR015655">
    <property type="entry name" value="PP2C"/>
</dbReference>
<dbReference type="SMART" id="SM00332">
    <property type="entry name" value="PP2Cc"/>
    <property type="match status" value="1"/>
</dbReference>
<evidence type="ECO:0000313" key="3">
    <source>
        <dbReference type="EMBL" id="PTQ42568.1"/>
    </source>
</evidence>
<feature type="compositionally biased region" description="Low complexity" evidence="1">
    <location>
        <begin position="592"/>
        <end position="603"/>
    </location>
</feature>
<feature type="domain" description="PPM-type phosphatase" evidence="2">
    <location>
        <begin position="333"/>
        <end position="973"/>
    </location>
</feature>
<dbReference type="InterPro" id="IPR001932">
    <property type="entry name" value="PPM-type_phosphatase-like_dom"/>
</dbReference>
<dbReference type="Pfam" id="PF00481">
    <property type="entry name" value="PP2C"/>
    <property type="match status" value="2"/>
</dbReference>
<gene>
    <name evidence="3" type="ORF">MARPO_0029s0095</name>
</gene>
<dbReference type="Proteomes" id="UP000244005">
    <property type="component" value="Unassembled WGS sequence"/>
</dbReference>
<dbReference type="GO" id="GO:0004722">
    <property type="term" value="F:protein serine/threonine phosphatase activity"/>
    <property type="evidence" value="ECO:0000318"/>
    <property type="project" value="GO_Central"/>
</dbReference>
<dbReference type="AlphaFoldDB" id="A0A2R6X8Y3"/>
<organism evidence="3 4">
    <name type="scientific">Marchantia polymorpha</name>
    <name type="common">Common liverwort</name>
    <name type="synonym">Marchantia aquatica</name>
    <dbReference type="NCBI Taxonomy" id="3197"/>
    <lineage>
        <taxon>Eukaryota</taxon>
        <taxon>Viridiplantae</taxon>
        <taxon>Streptophyta</taxon>
        <taxon>Embryophyta</taxon>
        <taxon>Marchantiophyta</taxon>
        <taxon>Marchantiopsida</taxon>
        <taxon>Marchantiidae</taxon>
        <taxon>Marchantiales</taxon>
        <taxon>Marchantiaceae</taxon>
        <taxon>Marchantia</taxon>
    </lineage>
</organism>
<dbReference type="Gene3D" id="3.60.40.10">
    <property type="entry name" value="PPM-type phosphatase domain"/>
    <property type="match status" value="2"/>
</dbReference>
<dbReference type="PANTHER" id="PTHR13832:SF301">
    <property type="entry name" value="PROTEIN PHOSPHATASE 2C 29"/>
    <property type="match status" value="1"/>
</dbReference>
<keyword evidence="4" id="KW-1185">Reference proteome</keyword>
<protein>
    <recommendedName>
        <fullName evidence="2">PPM-type phosphatase domain-containing protein</fullName>
    </recommendedName>
</protein>
<dbReference type="SUPFAM" id="SSF81606">
    <property type="entry name" value="PP2C-like"/>
    <property type="match status" value="1"/>
</dbReference>
<dbReference type="CDD" id="cd00143">
    <property type="entry name" value="PP2Cc"/>
    <property type="match status" value="1"/>
</dbReference>
<evidence type="ECO:0000256" key="1">
    <source>
        <dbReference type="SAM" id="MobiDB-lite"/>
    </source>
</evidence>
<feature type="compositionally biased region" description="Basic and acidic residues" evidence="1">
    <location>
        <begin position="561"/>
        <end position="583"/>
    </location>
</feature>
<dbReference type="EMBL" id="KZ772701">
    <property type="protein sequence ID" value="PTQ42568.1"/>
    <property type="molecule type" value="Genomic_DNA"/>
</dbReference>
<dbReference type="PROSITE" id="PS51746">
    <property type="entry name" value="PPM_2"/>
    <property type="match status" value="1"/>
</dbReference>
<feature type="region of interest" description="Disordered" evidence="1">
    <location>
        <begin position="533"/>
        <end position="627"/>
    </location>
</feature>